<name>A0A392MIP0_9FABA</name>
<dbReference type="Proteomes" id="UP000265520">
    <property type="component" value="Unassembled WGS sequence"/>
</dbReference>
<proteinExistence type="predicted"/>
<evidence type="ECO:0000256" key="1">
    <source>
        <dbReference type="SAM" id="MobiDB-lite"/>
    </source>
</evidence>
<dbReference type="GO" id="GO:0000462">
    <property type="term" value="P:maturation of SSU-rRNA from tricistronic rRNA transcript (SSU-rRNA, 5.8S rRNA, LSU-rRNA)"/>
    <property type="evidence" value="ECO:0007669"/>
    <property type="project" value="TreeGrafter"/>
</dbReference>
<reference evidence="2 3" key="1">
    <citation type="journal article" date="2018" name="Front. Plant Sci.">
        <title>Red Clover (Trifolium pratense) and Zigzag Clover (T. medium) - A Picture of Genomic Similarities and Differences.</title>
        <authorList>
            <person name="Dluhosova J."/>
            <person name="Istvanek J."/>
            <person name="Nedelnik J."/>
            <person name="Repkova J."/>
        </authorList>
    </citation>
    <scope>NUCLEOTIDE SEQUENCE [LARGE SCALE GENOMIC DNA]</scope>
    <source>
        <strain evidence="3">cv. 10/8</strain>
        <tissue evidence="2">Leaf</tissue>
    </source>
</reference>
<dbReference type="AlphaFoldDB" id="A0A392MIP0"/>
<dbReference type="PANTHER" id="PTHR12858">
    <property type="entry name" value="RIBOSOME BIOGENESIS PROTEIN"/>
    <property type="match status" value="1"/>
</dbReference>
<keyword evidence="3" id="KW-1185">Reference proteome</keyword>
<dbReference type="PANTHER" id="PTHR12858:SF2">
    <property type="entry name" value="RIBOSOME BIOGENESIS PROTEIN BMS1 HOMOLOG"/>
    <property type="match status" value="1"/>
</dbReference>
<evidence type="ECO:0000313" key="3">
    <source>
        <dbReference type="Proteomes" id="UP000265520"/>
    </source>
</evidence>
<dbReference type="GO" id="GO:0030686">
    <property type="term" value="C:90S preribosome"/>
    <property type="evidence" value="ECO:0007669"/>
    <property type="project" value="TreeGrafter"/>
</dbReference>
<gene>
    <name evidence="2" type="ORF">A2U01_0008077</name>
</gene>
<comment type="caution">
    <text evidence="2">The sequence shown here is derived from an EMBL/GenBank/DDBJ whole genome shotgun (WGS) entry which is preliminary data.</text>
</comment>
<organism evidence="2 3">
    <name type="scientific">Trifolium medium</name>
    <dbReference type="NCBI Taxonomy" id="97028"/>
    <lineage>
        <taxon>Eukaryota</taxon>
        <taxon>Viridiplantae</taxon>
        <taxon>Streptophyta</taxon>
        <taxon>Embryophyta</taxon>
        <taxon>Tracheophyta</taxon>
        <taxon>Spermatophyta</taxon>
        <taxon>Magnoliopsida</taxon>
        <taxon>eudicotyledons</taxon>
        <taxon>Gunneridae</taxon>
        <taxon>Pentapetalae</taxon>
        <taxon>rosids</taxon>
        <taxon>fabids</taxon>
        <taxon>Fabales</taxon>
        <taxon>Fabaceae</taxon>
        <taxon>Papilionoideae</taxon>
        <taxon>50 kb inversion clade</taxon>
        <taxon>NPAAA clade</taxon>
        <taxon>Hologalegina</taxon>
        <taxon>IRL clade</taxon>
        <taxon>Trifolieae</taxon>
        <taxon>Trifolium</taxon>
    </lineage>
</organism>
<accession>A0A392MIP0</accession>
<dbReference type="EMBL" id="LXQA010011750">
    <property type="protein sequence ID" value="MCH87211.1"/>
    <property type="molecule type" value="Genomic_DNA"/>
</dbReference>
<dbReference type="GO" id="GO:0000479">
    <property type="term" value="P:endonucleolytic cleavage of tricistronic rRNA transcript (SSU-rRNA, 5.8S rRNA, LSU-rRNA)"/>
    <property type="evidence" value="ECO:0007669"/>
    <property type="project" value="TreeGrafter"/>
</dbReference>
<evidence type="ECO:0000313" key="2">
    <source>
        <dbReference type="EMBL" id="MCH87211.1"/>
    </source>
</evidence>
<dbReference type="GO" id="GO:0003924">
    <property type="term" value="F:GTPase activity"/>
    <property type="evidence" value="ECO:0007669"/>
    <property type="project" value="TreeGrafter"/>
</dbReference>
<dbReference type="GO" id="GO:0005525">
    <property type="term" value="F:GTP binding"/>
    <property type="evidence" value="ECO:0007669"/>
    <property type="project" value="TreeGrafter"/>
</dbReference>
<protein>
    <submittedName>
        <fullName evidence="2">Ribosome biogenesis protein BMS1</fullName>
    </submittedName>
</protein>
<sequence length="248" mass="26969">VHIAGVGDYSLAHSTGLPDPCPLPSAAKKKGLRDKEKLFYAPMSGVGDLLYDKDAVYININDHFVQFSKVDDGNSAMTNKGKERDVGEVLVKSLQNTKFSINEKLENSFINVFGQKLKVSPDALGDAPGTNNDVEQDGNLETQPVAGMGGEDNNEMDSNGSESSDDDEVHGPDVDGDASKATNSNHLNEQIEFHNGRRRRKAIFGNDVDQSDLVVSLEVLCLETCVCSKLKCIELQSKLKLILNSLTR</sequence>
<dbReference type="GO" id="GO:0034511">
    <property type="term" value="F:U3 snoRNA binding"/>
    <property type="evidence" value="ECO:0007669"/>
    <property type="project" value="TreeGrafter"/>
</dbReference>
<feature type="region of interest" description="Disordered" evidence="1">
    <location>
        <begin position="123"/>
        <end position="192"/>
    </location>
</feature>
<feature type="non-terminal residue" evidence="2">
    <location>
        <position position="1"/>
    </location>
</feature>
<dbReference type="InterPro" id="IPR039761">
    <property type="entry name" value="Bms1/Tsr1"/>
</dbReference>